<reference evidence="1 3" key="1">
    <citation type="submission" date="2015-01" db="EMBL/GenBank/DDBJ databases">
        <title>Evolution of Trichinella species and genotypes.</title>
        <authorList>
            <person name="Korhonen P.K."/>
            <person name="Edoardo P."/>
            <person name="Giuseppe L.R."/>
            <person name="Gasser R.B."/>
        </authorList>
    </citation>
    <scope>NUCLEOTIDE SEQUENCE [LARGE SCALE GENOMIC DNA]</scope>
    <source>
        <strain evidence="1">ISS1980</strain>
    </source>
</reference>
<organism evidence="1 3">
    <name type="scientific">Trichinella papuae</name>
    <dbReference type="NCBI Taxonomy" id="268474"/>
    <lineage>
        <taxon>Eukaryota</taxon>
        <taxon>Metazoa</taxon>
        <taxon>Ecdysozoa</taxon>
        <taxon>Nematoda</taxon>
        <taxon>Enoplea</taxon>
        <taxon>Dorylaimia</taxon>
        <taxon>Trichinellida</taxon>
        <taxon>Trichinellidae</taxon>
        <taxon>Trichinella</taxon>
    </lineage>
</organism>
<evidence type="ECO:0000313" key="2">
    <source>
        <dbReference type="EMBL" id="KRZ66088.1"/>
    </source>
</evidence>
<evidence type="ECO:0000313" key="1">
    <source>
        <dbReference type="EMBL" id="KRZ65139.1"/>
    </source>
</evidence>
<proteinExistence type="predicted"/>
<gene>
    <name evidence="2" type="ORF">T10_5504</name>
    <name evidence="1" type="ORF">T10_7792</name>
</gene>
<keyword evidence="3" id="KW-1185">Reference proteome</keyword>
<dbReference type="EMBL" id="JYDO01000267">
    <property type="protein sequence ID" value="KRZ66088.1"/>
    <property type="molecule type" value="Genomic_DNA"/>
</dbReference>
<dbReference type="EMBL" id="JYDO01000499">
    <property type="protein sequence ID" value="KRZ65139.1"/>
    <property type="molecule type" value="Genomic_DNA"/>
</dbReference>
<dbReference type="Proteomes" id="UP000054843">
    <property type="component" value="Unassembled WGS sequence"/>
</dbReference>
<sequence>MADVARLYERENCCDAASLIYEGNAYNNYISNSSYLVQAPFSKKTLESRLLKLEKSNIKS</sequence>
<accession>A0A0V1M055</accession>
<protein>
    <submittedName>
        <fullName evidence="1">Uncharacterized protein</fullName>
    </submittedName>
</protein>
<evidence type="ECO:0000313" key="3">
    <source>
        <dbReference type="Proteomes" id="UP000054843"/>
    </source>
</evidence>
<dbReference type="AlphaFoldDB" id="A0A0V1M055"/>
<name>A0A0V1M055_9BILA</name>
<comment type="caution">
    <text evidence="1">The sequence shown here is derived from an EMBL/GenBank/DDBJ whole genome shotgun (WGS) entry which is preliminary data.</text>
</comment>